<dbReference type="Proteomes" id="UP001596915">
    <property type="component" value="Unassembled WGS sequence"/>
</dbReference>
<protein>
    <submittedName>
        <fullName evidence="1">Uncharacterized protein</fullName>
    </submittedName>
</protein>
<reference evidence="2" key="1">
    <citation type="journal article" date="2019" name="Int. J. Syst. Evol. Microbiol.">
        <title>The Global Catalogue of Microorganisms (GCM) 10K type strain sequencing project: providing services to taxonomists for standard genome sequencing and annotation.</title>
        <authorList>
            <consortium name="The Broad Institute Genomics Platform"/>
            <consortium name="The Broad Institute Genome Sequencing Center for Infectious Disease"/>
            <person name="Wu L."/>
            <person name="Ma J."/>
        </authorList>
    </citation>
    <scope>NUCLEOTIDE SEQUENCE [LARGE SCALE GENOMIC DNA]</scope>
    <source>
        <strain evidence="2">JCM 12607</strain>
    </source>
</reference>
<name>A0ABW2WP98_9ACTN</name>
<sequence>MGELVLQLPHTGHSPNYRCDVARWGRIAPVQSVENAFGSWWSGGQHELRADQAGMLTERS</sequence>
<evidence type="ECO:0000313" key="2">
    <source>
        <dbReference type="Proteomes" id="UP001596915"/>
    </source>
</evidence>
<comment type="caution">
    <text evidence="1">The sequence shown here is derived from an EMBL/GenBank/DDBJ whole genome shotgun (WGS) entry which is preliminary data.</text>
</comment>
<proteinExistence type="predicted"/>
<gene>
    <name evidence="1" type="ORF">ACFQ2K_09630</name>
</gene>
<keyword evidence="2" id="KW-1185">Reference proteome</keyword>
<organism evidence="1 2">
    <name type="scientific">Streptomyces sanglieri</name>
    <dbReference type="NCBI Taxonomy" id="193460"/>
    <lineage>
        <taxon>Bacteria</taxon>
        <taxon>Bacillati</taxon>
        <taxon>Actinomycetota</taxon>
        <taxon>Actinomycetes</taxon>
        <taxon>Kitasatosporales</taxon>
        <taxon>Streptomycetaceae</taxon>
        <taxon>Streptomyces</taxon>
    </lineage>
</organism>
<accession>A0ABW2WP98</accession>
<evidence type="ECO:0000313" key="1">
    <source>
        <dbReference type="EMBL" id="MFD0623028.1"/>
    </source>
</evidence>
<dbReference type="EMBL" id="JBHTGL010000008">
    <property type="protein sequence ID" value="MFD0623028.1"/>
    <property type="molecule type" value="Genomic_DNA"/>
</dbReference>